<name>A0A9J2P672_ASCLU</name>
<feature type="region of interest" description="Disordered" evidence="1">
    <location>
        <begin position="131"/>
        <end position="154"/>
    </location>
</feature>
<reference evidence="3" key="1">
    <citation type="submission" date="2023-03" db="UniProtKB">
        <authorList>
            <consortium name="WormBaseParasite"/>
        </authorList>
    </citation>
    <scope>IDENTIFICATION</scope>
</reference>
<keyword evidence="2" id="KW-1185">Reference proteome</keyword>
<feature type="compositionally biased region" description="Polar residues" evidence="1">
    <location>
        <begin position="245"/>
        <end position="259"/>
    </location>
</feature>
<evidence type="ECO:0000313" key="3">
    <source>
        <dbReference type="WBParaSite" id="ALUE_0000503901-mRNA-1"/>
    </source>
</evidence>
<feature type="region of interest" description="Disordered" evidence="1">
    <location>
        <begin position="235"/>
        <end position="267"/>
    </location>
</feature>
<evidence type="ECO:0000313" key="2">
    <source>
        <dbReference type="Proteomes" id="UP000036681"/>
    </source>
</evidence>
<evidence type="ECO:0000256" key="1">
    <source>
        <dbReference type="SAM" id="MobiDB-lite"/>
    </source>
</evidence>
<accession>A0A9J2P672</accession>
<dbReference type="Proteomes" id="UP000036681">
    <property type="component" value="Unplaced"/>
</dbReference>
<dbReference type="WBParaSite" id="ALUE_0000503901-mRNA-1">
    <property type="protein sequence ID" value="ALUE_0000503901-mRNA-1"/>
    <property type="gene ID" value="ALUE_0000503901"/>
</dbReference>
<protein>
    <submittedName>
        <fullName evidence="3">Uncharacterized protein</fullName>
    </submittedName>
</protein>
<feature type="compositionally biased region" description="Pro residues" evidence="1">
    <location>
        <begin position="133"/>
        <end position="154"/>
    </location>
</feature>
<dbReference type="AlphaFoldDB" id="A0A9J2P672"/>
<sequence>LGRFTSQKAHQYIAVDIQISSLTNDCVIRLCSQRFFFAAIFTLDRPLSLSEYYRCSMISVTVIVLLLDRQVSAQLGGLFGGLGGLPQFPGLPQIPSFRLPQISSLVAPPGGGDPLSQVLGNLGALFQGISQPQVPPSPTLPPLPPPSPPPPLSPPTIPPFLPTEAATTIISTLESTPNAMFPTLVTELSVDVAEKVDGGQVSFLGIIPDEKTDYYTEENIDSMPDFTDMLSHGEHWTTEGKRNGKNSNQGEKSRSNINDGETGKQLL</sequence>
<proteinExistence type="predicted"/>
<organism evidence="2 3">
    <name type="scientific">Ascaris lumbricoides</name>
    <name type="common">Giant roundworm</name>
    <dbReference type="NCBI Taxonomy" id="6252"/>
    <lineage>
        <taxon>Eukaryota</taxon>
        <taxon>Metazoa</taxon>
        <taxon>Ecdysozoa</taxon>
        <taxon>Nematoda</taxon>
        <taxon>Chromadorea</taxon>
        <taxon>Rhabditida</taxon>
        <taxon>Spirurina</taxon>
        <taxon>Ascaridomorpha</taxon>
        <taxon>Ascaridoidea</taxon>
        <taxon>Ascarididae</taxon>
        <taxon>Ascaris</taxon>
    </lineage>
</organism>